<keyword evidence="3" id="KW-0238">DNA-binding</keyword>
<dbReference type="InterPro" id="IPR050808">
    <property type="entry name" value="Phage_Integrase"/>
</dbReference>
<keyword evidence="2" id="KW-0229">DNA integration</keyword>
<dbReference type="OrthoDB" id="5418320at2"/>
<keyword evidence="7" id="KW-1185">Reference proteome</keyword>
<evidence type="ECO:0000256" key="1">
    <source>
        <dbReference type="ARBA" id="ARBA00008857"/>
    </source>
</evidence>
<dbReference type="InterPro" id="IPR053876">
    <property type="entry name" value="Phage_int_M"/>
</dbReference>
<organism evidence="6 7">
    <name type="scientific">Solidesulfovibrio aerotolerans</name>
    <dbReference type="NCBI Taxonomy" id="295255"/>
    <lineage>
        <taxon>Bacteria</taxon>
        <taxon>Pseudomonadati</taxon>
        <taxon>Thermodesulfobacteriota</taxon>
        <taxon>Desulfovibrionia</taxon>
        <taxon>Desulfovibrionales</taxon>
        <taxon>Desulfovibrionaceae</taxon>
        <taxon>Solidesulfovibrio</taxon>
    </lineage>
</organism>
<evidence type="ECO:0000259" key="5">
    <source>
        <dbReference type="PROSITE" id="PS51898"/>
    </source>
</evidence>
<evidence type="ECO:0000256" key="3">
    <source>
        <dbReference type="ARBA" id="ARBA00023125"/>
    </source>
</evidence>
<dbReference type="PANTHER" id="PTHR30629">
    <property type="entry name" value="PROPHAGE INTEGRASE"/>
    <property type="match status" value="1"/>
</dbReference>
<proteinExistence type="inferred from homology"/>
<dbReference type="InterPro" id="IPR013762">
    <property type="entry name" value="Integrase-like_cat_sf"/>
</dbReference>
<reference evidence="6 7" key="1">
    <citation type="submission" date="2020-01" db="EMBL/GenBank/DDBJ databases">
        <title>Genome sequence of Desulfovibrio aerotolerans DSM 16695(T).</title>
        <authorList>
            <person name="Karnachuk O."/>
            <person name="Avakyan M."/>
            <person name="Mardanov A."/>
            <person name="Kadnikov V."/>
            <person name="Ravin N."/>
        </authorList>
    </citation>
    <scope>NUCLEOTIDE SEQUENCE [LARGE SCALE GENOMIC DNA]</scope>
    <source>
        <strain evidence="6 7">DSM 16695</strain>
    </source>
</reference>
<dbReference type="Proteomes" id="UP000482487">
    <property type="component" value="Unassembled WGS sequence"/>
</dbReference>
<comment type="caution">
    <text evidence="6">The sequence shown here is derived from an EMBL/GenBank/DDBJ whole genome shotgun (WGS) entry which is preliminary data.</text>
</comment>
<name>A0A7C9N309_9BACT</name>
<dbReference type="SUPFAM" id="SSF56349">
    <property type="entry name" value="DNA breaking-rejoining enzymes"/>
    <property type="match status" value="1"/>
</dbReference>
<dbReference type="RefSeq" id="WP_160964122.1">
    <property type="nucleotide sequence ID" value="NZ_WVUD01000074.1"/>
</dbReference>
<dbReference type="GO" id="GO:0003677">
    <property type="term" value="F:DNA binding"/>
    <property type="evidence" value="ECO:0007669"/>
    <property type="project" value="UniProtKB-KW"/>
</dbReference>
<dbReference type="Pfam" id="PF00589">
    <property type="entry name" value="Phage_integrase"/>
    <property type="match status" value="1"/>
</dbReference>
<comment type="similarity">
    <text evidence="1">Belongs to the 'phage' integrase family.</text>
</comment>
<sequence>MSVHKRNNNGTYYVAYRDENGRQHTKTFGKGRAAKREAEKFDEQVKAHKTIEVPLDVSTPAPGKKIFLDELSQMYINAKKAEGKSIRRLKELAVILERHIIPAFAQRPVEQIRFDEVINRVGKIYAKRSPVTRGRYLAYLKTVFQFGVDNELIEKNPLRRWKKPKERPRDTRLTVTDLNKIKAAAVPHLAWAMEVAWNLGVRTGPSELLALKWGDINWEEQMVSVYATKTKTRRIIPISDEFMARLQQVKDSALSDFVVEYNGRQVKQISRSMRTACRRAGITYPVVLYDIRHLFATTLLREGGDLSAVSNLMGHSSIQMTANNYYHLLGDEKRRTIAKLPRLDQPAR</sequence>
<dbReference type="AlphaFoldDB" id="A0A7C9N309"/>
<evidence type="ECO:0000313" key="7">
    <source>
        <dbReference type="Proteomes" id="UP000482487"/>
    </source>
</evidence>
<accession>A0A7C9N309</accession>
<dbReference type="InterPro" id="IPR011010">
    <property type="entry name" value="DNA_brk_join_enz"/>
</dbReference>
<evidence type="ECO:0000313" key="6">
    <source>
        <dbReference type="EMBL" id="MYL85297.1"/>
    </source>
</evidence>
<evidence type="ECO:0000256" key="2">
    <source>
        <dbReference type="ARBA" id="ARBA00022908"/>
    </source>
</evidence>
<dbReference type="CDD" id="cd00796">
    <property type="entry name" value="INT_Rci_Hp1_C"/>
    <property type="match status" value="1"/>
</dbReference>
<gene>
    <name evidence="6" type="ORF">GTA51_19570</name>
</gene>
<dbReference type="InterPro" id="IPR010998">
    <property type="entry name" value="Integrase_recombinase_N"/>
</dbReference>
<dbReference type="GO" id="GO:0015074">
    <property type="term" value="P:DNA integration"/>
    <property type="evidence" value="ECO:0007669"/>
    <property type="project" value="UniProtKB-KW"/>
</dbReference>
<dbReference type="GO" id="GO:0006310">
    <property type="term" value="P:DNA recombination"/>
    <property type="evidence" value="ECO:0007669"/>
    <property type="project" value="UniProtKB-KW"/>
</dbReference>
<dbReference type="EMBL" id="WVUD01000074">
    <property type="protein sequence ID" value="MYL85297.1"/>
    <property type="molecule type" value="Genomic_DNA"/>
</dbReference>
<dbReference type="Gene3D" id="1.10.150.130">
    <property type="match status" value="1"/>
</dbReference>
<dbReference type="Pfam" id="PF22022">
    <property type="entry name" value="Phage_int_M"/>
    <property type="match status" value="1"/>
</dbReference>
<keyword evidence="4" id="KW-0233">DNA recombination</keyword>
<protein>
    <submittedName>
        <fullName evidence="6">Tyrosine-type recombinase/integrase</fullName>
    </submittedName>
</protein>
<dbReference type="Gene3D" id="1.10.443.10">
    <property type="entry name" value="Intergrase catalytic core"/>
    <property type="match status" value="1"/>
</dbReference>
<feature type="domain" description="Tyr recombinase" evidence="5">
    <location>
        <begin position="168"/>
        <end position="338"/>
    </location>
</feature>
<dbReference type="PROSITE" id="PS51898">
    <property type="entry name" value="TYR_RECOMBINASE"/>
    <property type="match status" value="1"/>
</dbReference>
<dbReference type="InterPro" id="IPR002104">
    <property type="entry name" value="Integrase_catalytic"/>
</dbReference>
<dbReference type="PANTHER" id="PTHR30629:SF2">
    <property type="entry name" value="PROPHAGE INTEGRASE INTS-RELATED"/>
    <property type="match status" value="1"/>
</dbReference>
<evidence type="ECO:0000256" key="4">
    <source>
        <dbReference type="ARBA" id="ARBA00023172"/>
    </source>
</evidence>